<dbReference type="RefSeq" id="WP_091949414.1">
    <property type="nucleotide sequence ID" value="NZ_FOEE01000023.1"/>
</dbReference>
<sequence>MYARTTTVHGDPNRLDDGIAHVRDTVMPAVMDMDGCVGLSMLADRESGRCIVTAAWQDEQAMRASADTIGPMRERAREIMGADAKMEVQEWEFAVMHRSHEAPQGACTRVVWSKADPGHVDRVLDAYRMTLVPQLEEMRGFCSVSLMIDREKGRAASAVTFDSREAMEATREDAKRMRDTFVSAMEVSITDMAEFELVLAHLRVPEMA</sequence>
<dbReference type="EMBL" id="FOEE01000023">
    <property type="protein sequence ID" value="SEP28877.1"/>
    <property type="molecule type" value="Genomic_DNA"/>
</dbReference>
<protein>
    <submittedName>
        <fullName evidence="1">Antibiotic biosynthesis monooxygenase</fullName>
    </submittedName>
</protein>
<name>A0A1H8WN64_9ACTN</name>
<keyword evidence="1" id="KW-0560">Oxidoreductase</keyword>
<dbReference type="InterPro" id="IPR011008">
    <property type="entry name" value="Dimeric_a/b-barrel"/>
</dbReference>
<dbReference type="Gene3D" id="3.30.70.100">
    <property type="match status" value="2"/>
</dbReference>
<evidence type="ECO:0000313" key="1">
    <source>
        <dbReference type="EMBL" id="SEP28877.1"/>
    </source>
</evidence>
<dbReference type="AlphaFoldDB" id="A0A1H8WN64"/>
<keyword evidence="1" id="KW-0503">Monooxygenase</keyword>
<dbReference type="SUPFAM" id="SSF54909">
    <property type="entry name" value="Dimeric alpha+beta barrel"/>
    <property type="match status" value="2"/>
</dbReference>
<gene>
    <name evidence="1" type="ORF">SAMN05660991_04563</name>
</gene>
<reference evidence="2" key="1">
    <citation type="submission" date="2016-10" db="EMBL/GenBank/DDBJ databases">
        <authorList>
            <person name="Varghese N."/>
            <person name="Submissions S."/>
        </authorList>
    </citation>
    <scope>NUCLEOTIDE SEQUENCE [LARGE SCALE GENOMIC DNA]</scope>
    <source>
        <strain evidence="2">DSM 45413</strain>
    </source>
</reference>
<accession>A0A1H8WN64</accession>
<dbReference type="Proteomes" id="UP000198960">
    <property type="component" value="Unassembled WGS sequence"/>
</dbReference>
<dbReference type="GO" id="GO:0004497">
    <property type="term" value="F:monooxygenase activity"/>
    <property type="evidence" value="ECO:0007669"/>
    <property type="project" value="UniProtKB-KW"/>
</dbReference>
<organism evidence="1 2">
    <name type="scientific">Trujillonella endophytica</name>
    <dbReference type="NCBI Taxonomy" id="673521"/>
    <lineage>
        <taxon>Bacteria</taxon>
        <taxon>Bacillati</taxon>
        <taxon>Actinomycetota</taxon>
        <taxon>Actinomycetes</taxon>
        <taxon>Geodermatophilales</taxon>
        <taxon>Geodermatophilaceae</taxon>
        <taxon>Trujillonella</taxon>
    </lineage>
</organism>
<dbReference type="OrthoDB" id="5182530at2"/>
<proteinExistence type="predicted"/>
<evidence type="ECO:0000313" key="2">
    <source>
        <dbReference type="Proteomes" id="UP000198960"/>
    </source>
</evidence>
<keyword evidence="2" id="KW-1185">Reference proteome</keyword>